<reference evidence="2" key="1">
    <citation type="journal article" date="2019" name="Int. J. Syst. Evol. Microbiol.">
        <title>The Global Catalogue of Microorganisms (GCM) 10K type strain sequencing project: providing services to taxonomists for standard genome sequencing and annotation.</title>
        <authorList>
            <consortium name="The Broad Institute Genomics Platform"/>
            <consortium name="The Broad Institute Genome Sequencing Center for Infectious Disease"/>
            <person name="Wu L."/>
            <person name="Ma J."/>
        </authorList>
    </citation>
    <scope>NUCLEOTIDE SEQUENCE [LARGE SCALE GENOMIC DNA]</scope>
    <source>
        <strain evidence="2">CCUG 55491</strain>
    </source>
</reference>
<dbReference type="PANTHER" id="PTHR35802">
    <property type="entry name" value="PROTEASE SYNTHASE AND SPORULATION PROTEIN PAI 2"/>
    <property type="match status" value="1"/>
</dbReference>
<dbReference type="RefSeq" id="WP_386811034.1">
    <property type="nucleotide sequence ID" value="NZ_JBHTIH010000002.1"/>
</dbReference>
<dbReference type="Pfam" id="PF04299">
    <property type="entry name" value="FMN_bind_2"/>
    <property type="match status" value="1"/>
</dbReference>
<protein>
    <submittedName>
        <fullName evidence="1">FMN-binding negative transcriptional regulator</fullName>
    </submittedName>
</protein>
<dbReference type="EMBL" id="JBHTIH010000002">
    <property type="protein sequence ID" value="MFD0738091.1"/>
    <property type="molecule type" value="Genomic_DNA"/>
</dbReference>
<dbReference type="PIRSF" id="PIRSF010372">
    <property type="entry name" value="PaiB"/>
    <property type="match status" value="1"/>
</dbReference>
<evidence type="ECO:0000313" key="1">
    <source>
        <dbReference type="EMBL" id="MFD0738091.1"/>
    </source>
</evidence>
<gene>
    <name evidence="1" type="ORF">ACFQZQ_02140</name>
</gene>
<dbReference type="InterPro" id="IPR012349">
    <property type="entry name" value="Split_barrel_FMN-bd"/>
</dbReference>
<dbReference type="PANTHER" id="PTHR35802:SF1">
    <property type="entry name" value="PROTEASE SYNTHASE AND SPORULATION PROTEIN PAI 2"/>
    <property type="match status" value="1"/>
</dbReference>
<dbReference type="Gene3D" id="2.30.110.10">
    <property type="entry name" value="Electron Transport, Fmn-binding Protein, Chain A"/>
    <property type="match status" value="1"/>
</dbReference>
<organism evidence="1 2">
    <name type="scientific">Lysobacter koreensis</name>
    <dbReference type="NCBI Taxonomy" id="266122"/>
    <lineage>
        <taxon>Bacteria</taxon>
        <taxon>Pseudomonadati</taxon>
        <taxon>Pseudomonadota</taxon>
        <taxon>Gammaproteobacteria</taxon>
        <taxon>Lysobacterales</taxon>
        <taxon>Lysobacteraceae</taxon>
        <taxon>Lysobacter</taxon>
    </lineage>
</organism>
<name>A0ABW2YJ13_9GAMM</name>
<proteinExistence type="predicted"/>
<accession>A0ABW2YJ13</accession>
<sequence>MYRPAAFAEADLGALDALLAGDNFITLTTVHDGTPVVSHLPVLYRRDGERVELRGHWARPNPQARHSGRALAIVHGPHAYVSPGWYPDKEAAARVPTWNYAVAHLEGELQTFDDEPSLAALVDELSNQHEAAVGSDWRFEPERDDHRSQLRGIVGFRLAVDRVTLKFKLSQNHPKANRVAVADRLDALDTDSNRAVAALMRARFAP</sequence>
<keyword evidence="2" id="KW-1185">Reference proteome</keyword>
<comment type="caution">
    <text evidence="1">The sequence shown here is derived from an EMBL/GenBank/DDBJ whole genome shotgun (WGS) entry which is preliminary data.</text>
</comment>
<dbReference type="Proteomes" id="UP001597090">
    <property type="component" value="Unassembled WGS sequence"/>
</dbReference>
<dbReference type="InterPro" id="IPR007396">
    <property type="entry name" value="TR_PAI2-type"/>
</dbReference>
<evidence type="ECO:0000313" key="2">
    <source>
        <dbReference type="Proteomes" id="UP001597090"/>
    </source>
</evidence>
<dbReference type="SUPFAM" id="SSF50475">
    <property type="entry name" value="FMN-binding split barrel"/>
    <property type="match status" value="1"/>
</dbReference>